<dbReference type="InterPro" id="IPR042099">
    <property type="entry name" value="ANL_N_sf"/>
</dbReference>
<keyword evidence="1" id="KW-0436">Ligase</keyword>
<evidence type="ECO:0000313" key="1">
    <source>
        <dbReference type="EMBL" id="VFK22481.1"/>
    </source>
</evidence>
<proteinExistence type="predicted"/>
<reference evidence="1" key="1">
    <citation type="submission" date="2019-02" db="EMBL/GenBank/DDBJ databases">
        <authorList>
            <person name="Gruber-Vodicka R. H."/>
            <person name="Seah K. B. B."/>
        </authorList>
    </citation>
    <scope>NUCLEOTIDE SEQUENCE</scope>
    <source>
        <strain evidence="1">BECK_S313</strain>
    </source>
</reference>
<organism evidence="1">
    <name type="scientific">Candidatus Kentrum sp. LPFa</name>
    <dbReference type="NCBI Taxonomy" id="2126335"/>
    <lineage>
        <taxon>Bacteria</taxon>
        <taxon>Pseudomonadati</taxon>
        <taxon>Pseudomonadota</taxon>
        <taxon>Gammaproteobacteria</taxon>
        <taxon>Candidatus Kentrum</taxon>
    </lineage>
</organism>
<accession>A0A450WZN6</accession>
<name>A0A450WZN6_9GAMM</name>
<dbReference type="Gene3D" id="3.40.50.12780">
    <property type="entry name" value="N-terminal domain of ligase-like"/>
    <property type="match status" value="1"/>
</dbReference>
<dbReference type="SUPFAM" id="SSF56801">
    <property type="entry name" value="Acetyl-CoA synthetase-like"/>
    <property type="match status" value="1"/>
</dbReference>
<dbReference type="PANTHER" id="PTHR36932">
    <property type="entry name" value="CAPSULAR POLYSACCHARIDE BIOSYNTHESIS PROTEIN"/>
    <property type="match status" value="1"/>
</dbReference>
<gene>
    <name evidence="1" type="ORF">BECKLPF1236B_GA0070989_13112</name>
</gene>
<dbReference type="InterPro" id="IPR053158">
    <property type="entry name" value="CapK_Type1_Caps_Biosynth"/>
</dbReference>
<sequence>MLFEQTARFRTDMETTVFPAIFSSYPAMMLSTLHQLEQSQWWSPERILTEQFRQLNNILCHAYDTIPFYQSRLKDAGIDPHRGITMEQWRAIPFLRREDILGKEERVLATSFPKEHGARTEARTSGSTGKPIRVYGTELTQFLWEVFGLRDHYWHKRDFGGKLVAIRFVKGDRGQYPEGIDMESWGRPAKLLYHTGTVAVLDIKRTDLSDQLEWLSRQNPEYFLTYPSNALQLARLTLERGLRFPSLRELRLVGEVVDQETRDICREAWHVPISDMYSAYEAGYLALQCQEVGNYHIQSENVHVEIMDEQGQPCAPGETGKVVLTTLHNFAMPLIRYEIGDYAEVGEPCPCGRGLPVIRKILGRATNMLHLPTGERYWPVSGWWELMDIAPIRQHQIIQQDVNRIEARLVTERALTGREENKMREVIWTNFGYKFHIDFSYHDRIERSAGGKFEEFISKCQVTG</sequence>
<dbReference type="GO" id="GO:0016874">
    <property type="term" value="F:ligase activity"/>
    <property type="evidence" value="ECO:0007669"/>
    <property type="project" value="UniProtKB-KW"/>
</dbReference>
<dbReference type="PANTHER" id="PTHR36932:SF1">
    <property type="entry name" value="CAPSULAR POLYSACCHARIDE BIOSYNTHESIS PROTEIN"/>
    <property type="match status" value="1"/>
</dbReference>
<dbReference type="EMBL" id="CAADFK010000311">
    <property type="protein sequence ID" value="VFK22481.1"/>
    <property type="molecule type" value="Genomic_DNA"/>
</dbReference>
<protein>
    <submittedName>
        <fullName evidence="1">Phenylacetate-CoA ligase</fullName>
    </submittedName>
</protein>
<dbReference type="AlphaFoldDB" id="A0A450WZN6"/>